<sequence>MTASRNTPVMLSRRLCLMGILCLTSCGSYFLPAPTTRPVSIADLAGEWTYEPLLDDRARVLLELKPDSTYVQSVTLPQRVQTSPGRWQIEDGHIKLSAVLGPAGDWNQPDHESWRIIDHEEGGHGFAILGGAGDPDLWVILQREN</sequence>
<accession>F0SHI0</accession>
<name>F0SHI0_RUBBR</name>
<evidence type="ECO:0000313" key="3">
    <source>
        <dbReference type="Proteomes" id="UP000006860"/>
    </source>
</evidence>
<protein>
    <recommendedName>
        <fullName evidence="4">Lipocalin-like domain-containing protein</fullName>
    </recommendedName>
</protein>
<reference evidence="3" key="1">
    <citation type="submission" date="2011-02" db="EMBL/GenBank/DDBJ databases">
        <title>The complete genome of Planctomyces brasiliensis DSM 5305.</title>
        <authorList>
            <person name="Lucas S."/>
            <person name="Copeland A."/>
            <person name="Lapidus A."/>
            <person name="Bruce D."/>
            <person name="Goodwin L."/>
            <person name="Pitluck S."/>
            <person name="Kyrpides N."/>
            <person name="Mavromatis K."/>
            <person name="Pagani I."/>
            <person name="Ivanova N."/>
            <person name="Ovchinnikova G."/>
            <person name="Lu M."/>
            <person name="Detter J.C."/>
            <person name="Han C."/>
            <person name="Land M."/>
            <person name="Hauser L."/>
            <person name="Markowitz V."/>
            <person name="Cheng J.-F."/>
            <person name="Hugenholtz P."/>
            <person name="Woyke T."/>
            <person name="Wu D."/>
            <person name="Tindall B."/>
            <person name="Pomrenke H.G."/>
            <person name="Brambilla E."/>
            <person name="Klenk H.-P."/>
            <person name="Eisen J.A."/>
        </authorList>
    </citation>
    <scope>NUCLEOTIDE SEQUENCE [LARGE SCALE GENOMIC DNA]</scope>
    <source>
        <strain evidence="3">ATCC 49424 / DSM 5305 / JCM 21570 / NBRC 103401 / IFAM 1448</strain>
    </source>
</reference>
<evidence type="ECO:0000313" key="2">
    <source>
        <dbReference type="EMBL" id="ADY58418.1"/>
    </source>
</evidence>
<dbReference type="EMBL" id="CP002546">
    <property type="protein sequence ID" value="ADY58418.1"/>
    <property type="molecule type" value="Genomic_DNA"/>
</dbReference>
<organism evidence="2 3">
    <name type="scientific">Rubinisphaera brasiliensis (strain ATCC 49424 / DSM 5305 / JCM 21570 / IAM 15109 / NBRC 103401 / IFAM 1448)</name>
    <name type="common">Planctomyces brasiliensis</name>
    <dbReference type="NCBI Taxonomy" id="756272"/>
    <lineage>
        <taxon>Bacteria</taxon>
        <taxon>Pseudomonadati</taxon>
        <taxon>Planctomycetota</taxon>
        <taxon>Planctomycetia</taxon>
        <taxon>Planctomycetales</taxon>
        <taxon>Planctomycetaceae</taxon>
        <taxon>Rubinisphaera</taxon>
    </lineage>
</organism>
<feature type="chain" id="PRO_5003256274" description="Lipocalin-like domain-containing protein" evidence="1">
    <location>
        <begin position="31"/>
        <end position="145"/>
    </location>
</feature>
<proteinExistence type="predicted"/>
<dbReference type="HOGENOM" id="CLU_1785451_0_0_0"/>
<dbReference type="Proteomes" id="UP000006860">
    <property type="component" value="Chromosome"/>
</dbReference>
<dbReference type="AlphaFoldDB" id="F0SHI0"/>
<gene>
    <name evidence="2" type="ordered locus">Plabr_0795</name>
</gene>
<dbReference type="KEGG" id="pbs:Plabr_0795"/>
<dbReference type="RefSeq" id="WP_013627158.1">
    <property type="nucleotide sequence ID" value="NC_015174.1"/>
</dbReference>
<evidence type="ECO:0008006" key="4">
    <source>
        <dbReference type="Google" id="ProtNLM"/>
    </source>
</evidence>
<keyword evidence="3" id="KW-1185">Reference proteome</keyword>
<keyword evidence="1" id="KW-0732">Signal</keyword>
<evidence type="ECO:0000256" key="1">
    <source>
        <dbReference type="SAM" id="SignalP"/>
    </source>
</evidence>
<feature type="signal peptide" evidence="1">
    <location>
        <begin position="1"/>
        <end position="30"/>
    </location>
</feature>